<accession>A0AAV2TND1</accession>
<dbReference type="AlphaFoldDB" id="A0AAV2TND1"/>
<evidence type="ECO:0000259" key="5">
    <source>
        <dbReference type="PROSITE" id="PS50054"/>
    </source>
</evidence>
<evidence type="ECO:0000256" key="4">
    <source>
        <dbReference type="SAM" id="MobiDB-lite"/>
    </source>
</evidence>
<dbReference type="InterPro" id="IPR000340">
    <property type="entry name" value="Dual-sp_phosphatase_cat-dom"/>
</dbReference>
<dbReference type="Pfam" id="PF00782">
    <property type="entry name" value="DSPc"/>
    <property type="match status" value="1"/>
</dbReference>
<name>A0AAV2TND1_CALDB</name>
<dbReference type="PROSITE" id="PS50054">
    <property type="entry name" value="TYR_PHOSPHATASE_DUAL"/>
    <property type="match status" value="1"/>
</dbReference>
<feature type="domain" description="Tyrosine specific protein phosphatases" evidence="6">
    <location>
        <begin position="330"/>
        <end position="388"/>
    </location>
</feature>
<dbReference type="InterPro" id="IPR029021">
    <property type="entry name" value="Prot-tyrosine_phosphatase-like"/>
</dbReference>
<dbReference type="InterPro" id="IPR020422">
    <property type="entry name" value="TYR_PHOSPHATASE_DUAL_dom"/>
</dbReference>
<evidence type="ECO:0000256" key="3">
    <source>
        <dbReference type="ARBA" id="ARBA00022912"/>
    </source>
</evidence>
<keyword evidence="3" id="KW-0904">Protein phosphatase</keyword>
<comment type="caution">
    <text evidence="7">The sequence shown here is derived from an EMBL/GenBank/DDBJ whole genome shotgun (WGS) entry which is preliminary data.</text>
</comment>
<dbReference type="InterPro" id="IPR052103">
    <property type="entry name" value="Dual_spec_Phospatases"/>
</dbReference>
<dbReference type="PROSITE" id="PS00383">
    <property type="entry name" value="TYR_PHOSPHATASE_1"/>
    <property type="match status" value="1"/>
</dbReference>
<dbReference type="InterPro" id="IPR016130">
    <property type="entry name" value="Tyr_Pase_AS"/>
</dbReference>
<dbReference type="SMART" id="SM00195">
    <property type="entry name" value="DSPc"/>
    <property type="match status" value="1"/>
</dbReference>
<evidence type="ECO:0000313" key="7">
    <source>
        <dbReference type="EMBL" id="CAL5138016.1"/>
    </source>
</evidence>
<dbReference type="PROSITE" id="PS50056">
    <property type="entry name" value="TYR_PHOSPHATASE_2"/>
    <property type="match status" value="1"/>
</dbReference>
<reference evidence="7" key="1">
    <citation type="submission" date="2024-06" db="EMBL/GenBank/DDBJ databases">
        <authorList>
            <person name="Liu X."/>
            <person name="Lenzi L."/>
            <person name="Haldenby T S."/>
            <person name="Uol C."/>
        </authorList>
    </citation>
    <scope>NUCLEOTIDE SEQUENCE</scope>
</reference>
<evidence type="ECO:0000256" key="2">
    <source>
        <dbReference type="ARBA" id="ARBA00022801"/>
    </source>
</evidence>
<dbReference type="GO" id="GO:0005737">
    <property type="term" value="C:cytoplasm"/>
    <property type="evidence" value="ECO:0007669"/>
    <property type="project" value="TreeGrafter"/>
</dbReference>
<evidence type="ECO:0008006" key="9">
    <source>
        <dbReference type="Google" id="ProtNLM"/>
    </source>
</evidence>
<dbReference type="SUPFAM" id="SSF52799">
    <property type="entry name" value="(Phosphotyrosine protein) phosphatases II"/>
    <property type="match status" value="1"/>
</dbReference>
<feature type="domain" description="Tyrosine-protein phosphatase" evidence="5">
    <location>
        <begin position="267"/>
        <end position="409"/>
    </location>
</feature>
<dbReference type="InterPro" id="IPR000387">
    <property type="entry name" value="Tyr_Pase_dom"/>
</dbReference>
<organism evidence="7 8">
    <name type="scientific">Calicophoron daubneyi</name>
    <name type="common">Rumen fluke</name>
    <name type="synonym">Paramphistomum daubneyi</name>
    <dbReference type="NCBI Taxonomy" id="300641"/>
    <lineage>
        <taxon>Eukaryota</taxon>
        <taxon>Metazoa</taxon>
        <taxon>Spiralia</taxon>
        <taxon>Lophotrochozoa</taxon>
        <taxon>Platyhelminthes</taxon>
        <taxon>Trematoda</taxon>
        <taxon>Digenea</taxon>
        <taxon>Plagiorchiida</taxon>
        <taxon>Pronocephalata</taxon>
        <taxon>Paramphistomoidea</taxon>
        <taxon>Paramphistomidae</taxon>
        <taxon>Calicophoron</taxon>
    </lineage>
</organism>
<comment type="similarity">
    <text evidence="1">Belongs to the protein-tyrosine phosphatase family. Non-receptor class dual specificity subfamily.</text>
</comment>
<dbReference type="Gene3D" id="3.90.190.10">
    <property type="entry name" value="Protein tyrosine phosphatase superfamily"/>
    <property type="match status" value="1"/>
</dbReference>
<dbReference type="Proteomes" id="UP001497525">
    <property type="component" value="Unassembled WGS sequence"/>
</dbReference>
<evidence type="ECO:0000256" key="1">
    <source>
        <dbReference type="ARBA" id="ARBA00008601"/>
    </source>
</evidence>
<dbReference type="GO" id="GO:0004721">
    <property type="term" value="F:phosphoprotein phosphatase activity"/>
    <property type="evidence" value="ECO:0007669"/>
    <property type="project" value="UniProtKB-KW"/>
</dbReference>
<dbReference type="PANTHER" id="PTHR45961:SF6">
    <property type="entry name" value="IP21249P"/>
    <property type="match status" value="1"/>
</dbReference>
<gene>
    <name evidence="7" type="ORF">CDAUBV1_LOCUS12534</name>
</gene>
<dbReference type="CDD" id="cd14514">
    <property type="entry name" value="DUSP14-like"/>
    <property type="match status" value="1"/>
</dbReference>
<dbReference type="PANTHER" id="PTHR45961">
    <property type="entry name" value="IP21249P"/>
    <property type="match status" value="1"/>
</dbReference>
<keyword evidence="2" id="KW-0378">Hydrolase</keyword>
<proteinExistence type="inferred from homology"/>
<evidence type="ECO:0000313" key="8">
    <source>
        <dbReference type="Proteomes" id="UP001497525"/>
    </source>
</evidence>
<feature type="region of interest" description="Disordered" evidence="4">
    <location>
        <begin position="141"/>
        <end position="163"/>
    </location>
</feature>
<dbReference type="EMBL" id="CAXLJL010000467">
    <property type="protein sequence ID" value="CAL5138016.1"/>
    <property type="molecule type" value="Genomic_DNA"/>
</dbReference>
<sequence length="484" mass="52930">MSLLRAQGGRGFTDSHIQDRFATTYAISYRPYEETRKSLPVRCVPNATVDPPVSGLSSSAFLSRVSNAWAGNTDQPSPYGTPYGTVSVVNNTRSSYQPSISRVLNSVGRVDSVGGRRPWDDLEPIMNKQYPKLAGNCANPLPQPRSSLASAEPPHGSAAFSAGNTNRTYTSTYTTVVADRLDPCSAKTHEDSCKESVQSVKHTVSSCAPCSKSPSTVSGSLNCGLKPTRSTDAEANKTTANERNITVTPISPYQSSVQLDFGQMFSQIARINDHLYLSSLNAITPDRLRLYNITLLVSAMIDSPPAHLRNAVTNCMHVPVEDMEGANLRAHFDRVADRIAAENRRGGRTLVHCMAGVSRSSSLVLAYLVRHMNMSLASAYQHVRNIRPCIQPNPSFWRQLLDYEERIRGSRSVRLLPPVGYGNNQGISATNRLYGPGRIPSRTSYLDMFSRSSGDLLPYRPIISLHSTDSGKPYMACRPSLGLL</sequence>
<evidence type="ECO:0000259" key="6">
    <source>
        <dbReference type="PROSITE" id="PS50056"/>
    </source>
</evidence>
<protein>
    <recommendedName>
        <fullName evidence="9">Dual specificity protein phosphatase 14</fullName>
    </recommendedName>
</protein>